<organism evidence="7 8">
    <name type="scientific">Aureimonas ureilytica</name>
    <dbReference type="NCBI Taxonomy" id="401562"/>
    <lineage>
        <taxon>Bacteria</taxon>
        <taxon>Pseudomonadati</taxon>
        <taxon>Pseudomonadota</taxon>
        <taxon>Alphaproteobacteria</taxon>
        <taxon>Hyphomicrobiales</taxon>
        <taxon>Aurantimonadaceae</taxon>
        <taxon>Aureimonas</taxon>
    </lineage>
</organism>
<name>A0A175RPK5_9HYPH</name>
<dbReference type="GO" id="GO:0016814">
    <property type="term" value="F:hydrolase activity, acting on carbon-nitrogen (but not peptide) bonds, in cyclic amidines"/>
    <property type="evidence" value="ECO:0007669"/>
    <property type="project" value="UniProtKB-ARBA"/>
</dbReference>
<protein>
    <submittedName>
        <fullName evidence="7">Adenosine deaminase</fullName>
    </submittedName>
</protein>
<dbReference type="Gene3D" id="3.20.20.140">
    <property type="entry name" value="Metal-dependent hydrolases"/>
    <property type="match status" value="1"/>
</dbReference>
<feature type="domain" description="Adenosine deaminase" evidence="6">
    <location>
        <begin position="11"/>
        <end position="324"/>
    </location>
</feature>
<evidence type="ECO:0000256" key="2">
    <source>
        <dbReference type="ARBA" id="ARBA00006676"/>
    </source>
</evidence>
<evidence type="ECO:0000259" key="6">
    <source>
        <dbReference type="Pfam" id="PF00962"/>
    </source>
</evidence>
<keyword evidence="3" id="KW-0479">Metal-binding</keyword>
<evidence type="ECO:0000256" key="1">
    <source>
        <dbReference type="ARBA" id="ARBA00001947"/>
    </source>
</evidence>
<proteinExistence type="inferred from homology"/>
<dbReference type="Pfam" id="PF00962">
    <property type="entry name" value="A_deaminase"/>
    <property type="match status" value="1"/>
</dbReference>
<dbReference type="AlphaFoldDB" id="A0A175RPK5"/>
<dbReference type="RefSeq" id="WP_058600978.1">
    <property type="nucleotide sequence ID" value="NZ_LDQA01000029.1"/>
</dbReference>
<dbReference type="PATRIC" id="fig|401562.4.peg.2657"/>
<dbReference type="EMBL" id="LDQA01000029">
    <property type="protein sequence ID" value="KTR04792.1"/>
    <property type="molecule type" value="Genomic_DNA"/>
</dbReference>
<dbReference type="InterPro" id="IPR032466">
    <property type="entry name" value="Metal_Hydrolase"/>
</dbReference>
<dbReference type="InterPro" id="IPR006330">
    <property type="entry name" value="Ado/ade_deaminase"/>
</dbReference>
<sequence>MIASSTDARFPLAELHAHVEGTLEPAFARELARREGVDLGSFAEGETYRWEGFSGFLAAYDRAAALLRRPEDYRRLAYDYLTRIAADGAIYSELTISPDHARASGLSPETYLNALSQGAKDAEQASGIVCRFLVVGVRHLGPEAVEEAARFAAGASGVTGFGMAGDERLHRPRDFARAFRIAAEAGLGLTAHAGEFAGADGISETLDELKVTRIGHGVRSIEDADLLKRLREEAITLEVCPGSNLSLGVYPDAAAHPLKRLREAGLRLTVNSDDPPFFGTDLAREYAFAAAAGFGPSERLALTRNAIEAGFMDAATRQRLLSLLTMRALLLGAPAATQ</sequence>
<keyword evidence="5" id="KW-0862">Zinc</keyword>
<evidence type="ECO:0000313" key="7">
    <source>
        <dbReference type="EMBL" id="KTR04792.1"/>
    </source>
</evidence>
<evidence type="ECO:0000313" key="8">
    <source>
        <dbReference type="Proteomes" id="UP000078529"/>
    </source>
</evidence>
<dbReference type="GO" id="GO:0046872">
    <property type="term" value="F:metal ion binding"/>
    <property type="evidence" value="ECO:0007669"/>
    <property type="project" value="UniProtKB-KW"/>
</dbReference>
<comment type="similarity">
    <text evidence="2">Belongs to the metallo-dependent hydrolases superfamily. Adenosine and AMP deaminases family.</text>
</comment>
<dbReference type="GO" id="GO:0019239">
    <property type="term" value="F:deaminase activity"/>
    <property type="evidence" value="ECO:0007669"/>
    <property type="project" value="InterPro"/>
</dbReference>
<dbReference type="Proteomes" id="UP000078529">
    <property type="component" value="Unassembled WGS sequence"/>
</dbReference>
<dbReference type="NCBIfam" id="TIGR01430">
    <property type="entry name" value="aden_deam"/>
    <property type="match status" value="1"/>
</dbReference>
<dbReference type="InterPro" id="IPR001365">
    <property type="entry name" value="A_deaminase_dom"/>
</dbReference>
<dbReference type="SUPFAM" id="SSF51556">
    <property type="entry name" value="Metallo-dependent hydrolases"/>
    <property type="match status" value="1"/>
</dbReference>
<evidence type="ECO:0000256" key="3">
    <source>
        <dbReference type="ARBA" id="ARBA00022723"/>
    </source>
</evidence>
<dbReference type="PANTHER" id="PTHR43114:SF6">
    <property type="entry name" value="ADENINE DEAMINASE"/>
    <property type="match status" value="1"/>
</dbReference>
<keyword evidence="4" id="KW-0378">Hydrolase</keyword>
<gene>
    <name evidence="7" type="ORF">NS365_14350</name>
</gene>
<accession>A0A175RPK5</accession>
<comment type="caution">
    <text evidence="7">The sequence shown here is derived from an EMBL/GenBank/DDBJ whole genome shotgun (WGS) entry which is preliminary data.</text>
</comment>
<dbReference type="PANTHER" id="PTHR43114">
    <property type="entry name" value="ADENINE DEAMINASE"/>
    <property type="match status" value="1"/>
</dbReference>
<comment type="cofactor">
    <cofactor evidence="1">
        <name>Zn(2+)</name>
        <dbReference type="ChEBI" id="CHEBI:29105"/>
    </cofactor>
</comment>
<keyword evidence="8" id="KW-1185">Reference proteome</keyword>
<evidence type="ECO:0000256" key="4">
    <source>
        <dbReference type="ARBA" id="ARBA00022801"/>
    </source>
</evidence>
<evidence type="ECO:0000256" key="5">
    <source>
        <dbReference type="ARBA" id="ARBA00022833"/>
    </source>
</evidence>
<reference evidence="7 8" key="1">
    <citation type="journal article" date="2016" name="Front. Microbiol.">
        <title>Genomic Resource of Rice Seed Associated Bacteria.</title>
        <authorList>
            <person name="Midha S."/>
            <person name="Bansal K."/>
            <person name="Sharma S."/>
            <person name="Kumar N."/>
            <person name="Patil P.P."/>
            <person name="Chaudhry V."/>
            <person name="Patil P.B."/>
        </authorList>
    </citation>
    <scope>NUCLEOTIDE SEQUENCE [LARGE SCALE GENOMIC DNA]</scope>
    <source>
        <strain evidence="7 8">NS365</strain>
    </source>
</reference>